<evidence type="ECO:0000313" key="2">
    <source>
        <dbReference type="Proteomes" id="UP001292079"/>
    </source>
</evidence>
<reference evidence="1" key="2">
    <citation type="journal article" date="2023" name="Infect Dis Poverty">
        <title>Chromosome-scale genome of the human blood fluke Schistosoma mekongi and its implications for public health.</title>
        <authorList>
            <person name="Zhou M."/>
            <person name="Xu L."/>
            <person name="Xu D."/>
            <person name="Chen W."/>
            <person name="Khan J."/>
            <person name="Hu Y."/>
            <person name="Huang H."/>
            <person name="Wei H."/>
            <person name="Zhang Y."/>
            <person name="Chusongsang P."/>
            <person name="Tanasarnprasert K."/>
            <person name="Hu X."/>
            <person name="Limpanont Y."/>
            <person name="Lv Z."/>
        </authorList>
    </citation>
    <scope>NUCLEOTIDE SEQUENCE</scope>
    <source>
        <strain evidence="1">LV_2022a</strain>
    </source>
</reference>
<dbReference type="Gene3D" id="2.60.260.20">
    <property type="entry name" value="Urease metallochaperone UreE, N-terminal domain"/>
    <property type="match status" value="1"/>
</dbReference>
<gene>
    <name evidence="1" type="ORF">MN116_009096</name>
</gene>
<sequence length="59" mass="6686">MREFVFSEAMNKDGHTSSMKDKILSLTVHPGWREGTRITFPKEGNQGQNMMLGEGFVLI</sequence>
<proteinExistence type="predicted"/>
<reference evidence="1" key="1">
    <citation type="submission" date="2022-04" db="EMBL/GenBank/DDBJ databases">
        <authorList>
            <person name="Xu L."/>
            <person name="Lv Z."/>
        </authorList>
    </citation>
    <scope>NUCLEOTIDE SEQUENCE</scope>
    <source>
        <strain evidence="1">LV_2022a</strain>
    </source>
</reference>
<evidence type="ECO:0000313" key="1">
    <source>
        <dbReference type="EMBL" id="KAK4467581.1"/>
    </source>
</evidence>
<dbReference type="AlphaFoldDB" id="A0AAE1Z4S3"/>
<name>A0AAE1Z4S3_SCHME</name>
<accession>A0AAE1Z4S3</accession>
<keyword evidence="2" id="KW-1185">Reference proteome</keyword>
<protein>
    <submittedName>
        <fullName evidence="1">Uncharacterized protein</fullName>
    </submittedName>
</protein>
<organism evidence="1 2">
    <name type="scientific">Schistosoma mekongi</name>
    <name type="common">Parasitic worm</name>
    <dbReference type="NCBI Taxonomy" id="38744"/>
    <lineage>
        <taxon>Eukaryota</taxon>
        <taxon>Metazoa</taxon>
        <taxon>Spiralia</taxon>
        <taxon>Lophotrochozoa</taxon>
        <taxon>Platyhelminthes</taxon>
        <taxon>Trematoda</taxon>
        <taxon>Digenea</taxon>
        <taxon>Strigeidida</taxon>
        <taxon>Schistosomatoidea</taxon>
        <taxon>Schistosomatidae</taxon>
        <taxon>Schistosoma</taxon>
    </lineage>
</organism>
<dbReference type="GO" id="GO:0051082">
    <property type="term" value="F:unfolded protein binding"/>
    <property type="evidence" value="ECO:0007669"/>
    <property type="project" value="InterPro"/>
</dbReference>
<dbReference type="Proteomes" id="UP001292079">
    <property type="component" value="Unassembled WGS sequence"/>
</dbReference>
<dbReference type="InterPro" id="IPR008971">
    <property type="entry name" value="HSP40/DnaJ_pept-bd"/>
</dbReference>
<dbReference type="GO" id="GO:0006457">
    <property type="term" value="P:protein folding"/>
    <property type="evidence" value="ECO:0007669"/>
    <property type="project" value="InterPro"/>
</dbReference>
<dbReference type="SUPFAM" id="SSF49493">
    <property type="entry name" value="HSP40/DnaJ peptide-binding domain"/>
    <property type="match status" value="1"/>
</dbReference>
<dbReference type="EMBL" id="JALJAT010000009">
    <property type="protein sequence ID" value="KAK4467581.1"/>
    <property type="molecule type" value="Genomic_DNA"/>
</dbReference>
<comment type="caution">
    <text evidence="1">The sequence shown here is derived from an EMBL/GenBank/DDBJ whole genome shotgun (WGS) entry which is preliminary data.</text>
</comment>